<organism evidence="10 11">
    <name type="scientific">Capsicum baccatum</name>
    <name type="common">Peruvian pepper</name>
    <dbReference type="NCBI Taxonomy" id="33114"/>
    <lineage>
        <taxon>Eukaryota</taxon>
        <taxon>Viridiplantae</taxon>
        <taxon>Streptophyta</taxon>
        <taxon>Embryophyta</taxon>
        <taxon>Tracheophyta</taxon>
        <taxon>Spermatophyta</taxon>
        <taxon>Magnoliopsida</taxon>
        <taxon>eudicotyledons</taxon>
        <taxon>Gunneridae</taxon>
        <taxon>Pentapetalae</taxon>
        <taxon>asterids</taxon>
        <taxon>lamiids</taxon>
        <taxon>Solanales</taxon>
        <taxon>Solanaceae</taxon>
        <taxon>Solanoideae</taxon>
        <taxon>Capsiceae</taxon>
        <taxon>Capsicum</taxon>
    </lineage>
</organism>
<feature type="domain" description="PAS" evidence="8">
    <location>
        <begin position="361"/>
        <end position="430"/>
    </location>
</feature>
<dbReference type="InterPro" id="IPR035965">
    <property type="entry name" value="PAS-like_dom_sf"/>
</dbReference>
<keyword evidence="2" id="KW-0600">Photoreceptor protein</keyword>
<dbReference type="InterPro" id="IPR041667">
    <property type="entry name" value="Cupin_8"/>
</dbReference>
<evidence type="ECO:0000313" key="10">
    <source>
        <dbReference type="EMBL" id="PHT51678.1"/>
    </source>
</evidence>
<dbReference type="OrthoDB" id="47172at2759"/>
<accession>A0A2G2X2G0</accession>
<name>A0A2G2X2G0_CAPBA</name>
<gene>
    <name evidence="10" type="ORF">CQW23_06140</name>
</gene>
<proteinExistence type="inferred from homology"/>
<comment type="caution">
    <text evidence="10">The sequence shown here is derived from an EMBL/GenBank/DDBJ whole genome shotgun (WGS) entry which is preliminary data.</text>
</comment>
<dbReference type="EMBL" id="MLFT02000003">
    <property type="protein sequence ID" value="PHT51678.1"/>
    <property type="molecule type" value="Genomic_DNA"/>
</dbReference>
<keyword evidence="11" id="KW-1185">Reference proteome</keyword>
<dbReference type="Gene3D" id="3.30.450.20">
    <property type="entry name" value="PAS domain"/>
    <property type="match status" value="2"/>
</dbReference>
<evidence type="ECO:0000259" key="9">
    <source>
        <dbReference type="Pfam" id="PF13621"/>
    </source>
</evidence>
<dbReference type="GO" id="GO:0032259">
    <property type="term" value="P:methylation"/>
    <property type="evidence" value="ECO:0007669"/>
    <property type="project" value="UniProtKB-KW"/>
</dbReference>
<evidence type="ECO:0000256" key="2">
    <source>
        <dbReference type="ARBA" id="ARBA00022543"/>
    </source>
</evidence>
<evidence type="ECO:0000256" key="7">
    <source>
        <dbReference type="ARBA" id="ARBA00023170"/>
    </source>
</evidence>
<protein>
    <submittedName>
        <fullName evidence="10">Lysine-specific demethylase 8</fullName>
    </submittedName>
</protein>
<dbReference type="SUPFAM" id="SSF55785">
    <property type="entry name" value="PYP-like sensor domain (PAS domain)"/>
    <property type="match status" value="1"/>
</dbReference>
<dbReference type="STRING" id="33114.A0A2G2X2G0"/>
<dbReference type="Proteomes" id="UP000224567">
    <property type="component" value="Unassembled WGS sequence"/>
</dbReference>
<dbReference type="GO" id="GO:0009881">
    <property type="term" value="F:photoreceptor activity"/>
    <property type="evidence" value="ECO:0007669"/>
    <property type="project" value="UniProtKB-KW"/>
</dbReference>
<evidence type="ECO:0000256" key="6">
    <source>
        <dbReference type="ARBA" id="ARBA00022991"/>
    </source>
</evidence>
<keyword evidence="7" id="KW-0675">Receptor</keyword>
<keyword evidence="4" id="KW-0285">Flavoprotein</keyword>
<dbReference type="AlphaFoldDB" id="A0A2G2X2G0"/>
<dbReference type="GO" id="GO:0005634">
    <property type="term" value="C:nucleus"/>
    <property type="evidence" value="ECO:0007669"/>
    <property type="project" value="TreeGrafter"/>
</dbReference>
<evidence type="ECO:0000256" key="3">
    <source>
        <dbReference type="ARBA" id="ARBA00022606"/>
    </source>
</evidence>
<dbReference type="Gene3D" id="2.60.120.650">
    <property type="entry name" value="Cupin"/>
    <property type="match status" value="1"/>
</dbReference>
<evidence type="ECO:0000256" key="1">
    <source>
        <dbReference type="ARBA" id="ARBA00006801"/>
    </source>
</evidence>
<sequence length="459" mass="52211">MALSLVNWVKYITDRESRGNSGPSSVAFCIRNSYGAFVVAKGFKLHDTTNIVAEARSVKEGFSWRESISGQKEIKVEICWSTIVALLLSTIVAHISTIVDDEDIFNFVFSTSVAAFTHEGKTFEVGNNYLRPEWKQELITFVEFLKRIRSNDTTSMETMYLAQHQLFDQIQELRQDVVIPDYCFTGGGEIRSLNAWFCPAGIVTPLHHEPHHNILAQWTYHFLQVKLRVKLVRFCTFGVKFEVDCKLKLKTFVMHAEFLESLDQLPGCFTITDPYISGNPIVHASWGFLEMFGYSKYEKDMRLIHLLGFQVSILRRPKTSRVGLNLCQDGAGCRESVLRCYRRGVYSMSMERELPVTLGSSLEFIGFSKDEVLGYNCRSLSMINTDSSSQFWMKECIQNEQQHTVHMYYRKDETSFWLNISPVRNASGKTGLVSDYDLLALDSVSSTGGSDANMLKSSS</sequence>
<comment type="similarity">
    <text evidence="1">Belongs to the JARID1 histone demethylase family.</text>
</comment>
<dbReference type="InterPro" id="IPR000014">
    <property type="entry name" value="PAS"/>
</dbReference>
<keyword evidence="3" id="KW-0716">Sensory transduction</keyword>
<reference evidence="10 11" key="1">
    <citation type="journal article" date="2017" name="Genome Biol.">
        <title>New reference genome sequences of hot pepper reveal the massive evolution of plant disease-resistance genes by retroduplication.</title>
        <authorList>
            <person name="Kim S."/>
            <person name="Park J."/>
            <person name="Yeom S.I."/>
            <person name="Kim Y.M."/>
            <person name="Seo E."/>
            <person name="Kim K.T."/>
            <person name="Kim M.S."/>
            <person name="Lee J.M."/>
            <person name="Cheong K."/>
            <person name="Shin H.S."/>
            <person name="Kim S.B."/>
            <person name="Han K."/>
            <person name="Lee J."/>
            <person name="Park M."/>
            <person name="Lee H.A."/>
            <person name="Lee H.Y."/>
            <person name="Lee Y."/>
            <person name="Oh S."/>
            <person name="Lee J.H."/>
            <person name="Choi E."/>
            <person name="Choi E."/>
            <person name="Lee S.E."/>
            <person name="Jeon J."/>
            <person name="Kim H."/>
            <person name="Choi G."/>
            <person name="Song H."/>
            <person name="Lee J."/>
            <person name="Lee S.C."/>
            <person name="Kwon J.K."/>
            <person name="Lee H.Y."/>
            <person name="Koo N."/>
            <person name="Hong Y."/>
            <person name="Kim R.W."/>
            <person name="Kang W.H."/>
            <person name="Huh J.H."/>
            <person name="Kang B.C."/>
            <person name="Yang T.J."/>
            <person name="Lee Y.H."/>
            <person name="Bennetzen J.L."/>
            <person name="Choi D."/>
        </authorList>
    </citation>
    <scope>NUCLEOTIDE SEQUENCE [LARGE SCALE GENOMIC DNA]</scope>
    <source>
        <strain evidence="11">cv. PBC81</strain>
    </source>
</reference>
<reference evidence="11" key="2">
    <citation type="journal article" date="2017" name="J. Anim. Genet.">
        <title>Multiple reference genome sequences of hot pepper reveal the massive evolution of plant disease resistance genes by retroduplication.</title>
        <authorList>
            <person name="Kim S."/>
            <person name="Park J."/>
            <person name="Yeom S.-I."/>
            <person name="Kim Y.-M."/>
            <person name="Seo E."/>
            <person name="Kim K.-T."/>
            <person name="Kim M.-S."/>
            <person name="Lee J.M."/>
            <person name="Cheong K."/>
            <person name="Shin H.-S."/>
            <person name="Kim S.-B."/>
            <person name="Han K."/>
            <person name="Lee J."/>
            <person name="Park M."/>
            <person name="Lee H.-A."/>
            <person name="Lee H.-Y."/>
            <person name="Lee Y."/>
            <person name="Oh S."/>
            <person name="Lee J.H."/>
            <person name="Choi E."/>
            <person name="Choi E."/>
            <person name="Lee S.E."/>
            <person name="Jeon J."/>
            <person name="Kim H."/>
            <person name="Choi G."/>
            <person name="Song H."/>
            <person name="Lee J."/>
            <person name="Lee S.-C."/>
            <person name="Kwon J.-K."/>
            <person name="Lee H.-Y."/>
            <person name="Koo N."/>
            <person name="Hong Y."/>
            <person name="Kim R.W."/>
            <person name="Kang W.-H."/>
            <person name="Huh J.H."/>
            <person name="Kang B.-C."/>
            <person name="Yang T.-J."/>
            <person name="Lee Y.-H."/>
            <person name="Bennetzen J.L."/>
            <person name="Choi D."/>
        </authorList>
    </citation>
    <scope>NUCLEOTIDE SEQUENCE [LARGE SCALE GENOMIC DNA]</scope>
    <source>
        <strain evidence="11">cv. PBC81</strain>
    </source>
</reference>
<evidence type="ECO:0000313" key="11">
    <source>
        <dbReference type="Proteomes" id="UP000224567"/>
    </source>
</evidence>
<keyword evidence="5" id="KW-0288">FMN</keyword>
<dbReference type="Pfam" id="PF13426">
    <property type="entry name" value="PAS_9"/>
    <property type="match status" value="1"/>
</dbReference>
<dbReference type="PANTHER" id="PTHR47429:SF4">
    <property type="entry name" value="PROTEIN TWIN LOV 1-LIKE"/>
    <property type="match status" value="1"/>
</dbReference>
<feature type="domain" description="Cupin-like" evidence="9">
    <location>
        <begin position="129"/>
        <end position="217"/>
    </location>
</feature>
<evidence type="ECO:0000259" key="8">
    <source>
        <dbReference type="Pfam" id="PF13426"/>
    </source>
</evidence>
<dbReference type="PANTHER" id="PTHR47429">
    <property type="entry name" value="PROTEIN TWIN LOV 1"/>
    <property type="match status" value="1"/>
</dbReference>
<evidence type="ECO:0000256" key="4">
    <source>
        <dbReference type="ARBA" id="ARBA00022630"/>
    </source>
</evidence>
<evidence type="ECO:0000256" key="5">
    <source>
        <dbReference type="ARBA" id="ARBA00022643"/>
    </source>
</evidence>
<dbReference type="SUPFAM" id="SSF51197">
    <property type="entry name" value="Clavaminate synthase-like"/>
    <property type="match status" value="1"/>
</dbReference>
<keyword evidence="6" id="KW-0157">Chromophore</keyword>
<dbReference type="Pfam" id="PF13621">
    <property type="entry name" value="Cupin_8"/>
    <property type="match status" value="1"/>
</dbReference>
<dbReference type="GO" id="GO:0008168">
    <property type="term" value="F:methyltransferase activity"/>
    <property type="evidence" value="ECO:0007669"/>
    <property type="project" value="UniProtKB-KW"/>
</dbReference>